<evidence type="ECO:0000256" key="1">
    <source>
        <dbReference type="SAM" id="MobiDB-lite"/>
    </source>
</evidence>
<sequence length="310" mass="35542">MASILKRLKSPPQKEDDGSIQISFIWLGKRLEPVDWDPRCRLTFYECTWQLGRYEHEIYKTEISNSPPMEFEVDINNERCSWDADSYRVDVGYVEGHNHDSKNIGSVCRWFAWKSITKATHVVDVDTPWHLRSRVNAPTDVFLPPKKNNPGGKVTVVINVFRDGKARSHWKSIDKFAGGFDDITKPLAQFIFKMSFHEIKEAAPKILGAPPSKELLAAPLDHLPSGHSDQVSSRLEVYKEDKLRWNPDMAAAEQSPSPMTRIDEDIGKMTSEEKDREIMRLRKIVADMRHERSAGAEKSTFKRDMSMAVL</sequence>
<organism evidence="2 3">
    <name type="scientific">Arthrobotrys conoides</name>
    <dbReference type="NCBI Taxonomy" id="74498"/>
    <lineage>
        <taxon>Eukaryota</taxon>
        <taxon>Fungi</taxon>
        <taxon>Dikarya</taxon>
        <taxon>Ascomycota</taxon>
        <taxon>Pezizomycotina</taxon>
        <taxon>Orbiliomycetes</taxon>
        <taxon>Orbiliales</taxon>
        <taxon>Orbiliaceae</taxon>
        <taxon>Arthrobotrys</taxon>
    </lineage>
</organism>
<dbReference type="EMBL" id="JAVHJM010000001">
    <property type="protein sequence ID" value="KAK6519816.1"/>
    <property type="molecule type" value="Genomic_DNA"/>
</dbReference>
<keyword evidence="3" id="KW-1185">Reference proteome</keyword>
<name>A0AAN8P7Q9_9PEZI</name>
<evidence type="ECO:0000313" key="2">
    <source>
        <dbReference type="EMBL" id="KAK6519816.1"/>
    </source>
</evidence>
<dbReference type="AlphaFoldDB" id="A0AAN8P7Q9"/>
<gene>
    <name evidence="2" type="ORF">TWF506_000110</name>
</gene>
<feature type="region of interest" description="Disordered" evidence="1">
    <location>
        <begin position="290"/>
        <end position="310"/>
    </location>
</feature>
<accession>A0AAN8P7Q9</accession>
<dbReference type="Proteomes" id="UP001307849">
    <property type="component" value="Unassembled WGS sequence"/>
</dbReference>
<reference evidence="2 3" key="1">
    <citation type="submission" date="2019-10" db="EMBL/GenBank/DDBJ databases">
        <authorList>
            <person name="Palmer J.M."/>
        </authorList>
    </citation>
    <scope>NUCLEOTIDE SEQUENCE [LARGE SCALE GENOMIC DNA]</scope>
    <source>
        <strain evidence="2 3">TWF506</strain>
    </source>
</reference>
<proteinExistence type="predicted"/>
<evidence type="ECO:0000313" key="3">
    <source>
        <dbReference type="Proteomes" id="UP001307849"/>
    </source>
</evidence>
<protein>
    <submittedName>
        <fullName evidence="2">Uncharacterized protein</fullName>
    </submittedName>
</protein>
<comment type="caution">
    <text evidence="2">The sequence shown here is derived from an EMBL/GenBank/DDBJ whole genome shotgun (WGS) entry which is preliminary data.</text>
</comment>